<dbReference type="InterPro" id="IPR020901">
    <property type="entry name" value="Prtase_inh_Kunz-CS"/>
</dbReference>
<dbReference type="GO" id="GO:0046872">
    <property type="term" value="F:metal ion binding"/>
    <property type="evidence" value="ECO:0007669"/>
    <property type="project" value="UniProtKB-KW"/>
</dbReference>
<dbReference type="InterPro" id="IPR015655">
    <property type="entry name" value="PP2C"/>
</dbReference>
<evidence type="ECO:0000256" key="3">
    <source>
        <dbReference type="ARBA" id="ARBA00013081"/>
    </source>
</evidence>
<keyword evidence="4" id="KW-0479">Metal-binding</keyword>
<dbReference type="GO" id="GO:0004722">
    <property type="term" value="F:protein serine/threonine phosphatase activity"/>
    <property type="evidence" value="ECO:0007669"/>
    <property type="project" value="UniProtKB-EC"/>
</dbReference>
<keyword evidence="8" id="KW-0464">Manganese</keyword>
<keyword evidence="6" id="KW-0460">Magnesium</keyword>
<keyword evidence="13" id="KW-1185">Reference proteome</keyword>
<dbReference type="Gene3D" id="3.60.40.10">
    <property type="entry name" value="PPM-type phosphatase domain"/>
    <property type="match status" value="1"/>
</dbReference>
<comment type="cofactor">
    <cofactor evidence="1">
        <name>Mn(2+)</name>
        <dbReference type="ChEBI" id="CHEBI:29035"/>
    </cofactor>
</comment>
<dbReference type="AlphaFoldDB" id="A0AAD9LJH5"/>
<keyword evidence="7" id="KW-0904">Protein phosphatase</keyword>
<organism evidence="12 13">
    <name type="scientific">Babesia divergens</name>
    <dbReference type="NCBI Taxonomy" id="32595"/>
    <lineage>
        <taxon>Eukaryota</taxon>
        <taxon>Sar</taxon>
        <taxon>Alveolata</taxon>
        <taxon>Apicomplexa</taxon>
        <taxon>Aconoidasida</taxon>
        <taxon>Piroplasmida</taxon>
        <taxon>Babesiidae</taxon>
        <taxon>Babesia</taxon>
    </lineage>
</organism>
<dbReference type="Proteomes" id="UP001195914">
    <property type="component" value="Unassembled WGS sequence"/>
</dbReference>
<dbReference type="SMART" id="SM00332">
    <property type="entry name" value="PP2Cc"/>
    <property type="match status" value="1"/>
</dbReference>
<dbReference type="SUPFAM" id="SSF81606">
    <property type="entry name" value="PP2C-like"/>
    <property type="match status" value="1"/>
</dbReference>
<comment type="catalytic activity">
    <reaction evidence="9">
        <text>O-phospho-L-seryl-[protein] + H2O = L-seryl-[protein] + phosphate</text>
        <dbReference type="Rhea" id="RHEA:20629"/>
        <dbReference type="Rhea" id="RHEA-COMP:9863"/>
        <dbReference type="Rhea" id="RHEA-COMP:11604"/>
        <dbReference type="ChEBI" id="CHEBI:15377"/>
        <dbReference type="ChEBI" id="CHEBI:29999"/>
        <dbReference type="ChEBI" id="CHEBI:43474"/>
        <dbReference type="ChEBI" id="CHEBI:83421"/>
        <dbReference type="EC" id="3.1.3.16"/>
    </reaction>
</comment>
<sequence>MSSVLLRALGVSGKALSQSASSYLQHTSTVAVDCDAGYLLIDQHGEKGVRKSMEDEYVICASLKTIAPSLPSAYDFTVCGLFDGHGGGQCAAFAKSHFVHEVALQLAQHVTSAEESSSEISEIIFRKSVNAACCRLDSRIANELEFQTLQQVDTITDGCTALLIFINRNRIFVLNLGDSSAYLCRKLDSVVHAIPLNEVHKAWSQKEKERILHYGGTVEGGRVNGVLDVTRSFGDLNLKRFGIRCTGTYRQATLDFACDEFILLGCDGFWSVYDAHEVCRKTLSFLKQEEARASSDPQKPFIQLKKVCNDLVEHALTTKRAQDNISVILIRLVRK</sequence>
<proteinExistence type="inferred from homology"/>
<evidence type="ECO:0000256" key="10">
    <source>
        <dbReference type="ARBA" id="ARBA00048336"/>
    </source>
</evidence>
<dbReference type="InterPro" id="IPR036457">
    <property type="entry name" value="PPM-type-like_dom_sf"/>
</dbReference>
<dbReference type="PROSITE" id="PS00280">
    <property type="entry name" value="BPTI_KUNITZ_1"/>
    <property type="match status" value="1"/>
</dbReference>
<dbReference type="EC" id="3.1.3.16" evidence="3"/>
<evidence type="ECO:0000256" key="9">
    <source>
        <dbReference type="ARBA" id="ARBA00047761"/>
    </source>
</evidence>
<comment type="similarity">
    <text evidence="2">Belongs to the PP2C family.</text>
</comment>
<accession>A0AAD9LJH5</accession>
<evidence type="ECO:0000256" key="2">
    <source>
        <dbReference type="ARBA" id="ARBA00006702"/>
    </source>
</evidence>
<dbReference type="Pfam" id="PF00481">
    <property type="entry name" value="PP2C"/>
    <property type="match status" value="1"/>
</dbReference>
<evidence type="ECO:0000256" key="7">
    <source>
        <dbReference type="ARBA" id="ARBA00022912"/>
    </source>
</evidence>
<dbReference type="PANTHER" id="PTHR13832">
    <property type="entry name" value="PROTEIN PHOSPHATASE 2C"/>
    <property type="match status" value="1"/>
</dbReference>
<evidence type="ECO:0000256" key="6">
    <source>
        <dbReference type="ARBA" id="ARBA00022842"/>
    </source>
</evidence>
<evidence type="ECO:0000256" key="1">
    <source>
        <dbReference type="ARBA" id="ARBA00001936"/>
    </source>
</evidence>
<feature type="domain" description="PPM-type phosphatase" evidence="11">
    <location>
        <begin position="37"/>
        <end position="332"/>
    </location>
</feature>
<dbReference type="InterPro" id="IPR001932">
    <property type="entry name" value="PPM-type_phosphatase-like_dom"/>
</dbReference>
<reference evidence="12" key="1">
    <citation type="journal article" date="2014" name="Nucleic Acids Res.">
        <title>The evolutionary dynamics of variant antigen genes in Babesia reveal a history of genomic innovation underlying host-parasite interaction.</title>
        <authorList>
            <person name="Jackson A.P."/>
            <person name="Otto T.D."/>
            <person name="Darby A."/>
            <person name="Ramaprasad A."/>
            <person name="Xia D."/>
            <person name="Echaide I.E."/>
            <person name="Farber M."/>
            <person name="Gahlot S."/>
            <person name="Gamble J."/>
            <person name="Gupta D."/>
            <person name="Gupta Y."/>
            <person name="Jackson L."/>
            <person name="Malandrin L."/>
            <person name="Malas T.B."/>
            <person name="Moussa E."/>
            <person name="Nair M."/>
            <person name="Reid A.J."/>
            <person name="Sanders M."/>
            <person name="Sharma J."/>
            <person name="Tracey A."/>
            <person name="Quail M.A."/>
            <person name="Weir W."/>
            <person name="Wastling J.M."/>
            <person name="Hall N."/>
            <person name="Willadsen P."/>
            <person name="Lingelbach K."/>
            <person name="Shiels B."/>
            <person name="Tait A."/>
            <person name="Berriman M."/>
            <person name="Allred D.R."/>
            <person name="Pain A."/>
        </authorList>
    </citation>
    <scope>NUCLEOTIDE SEQUENCE</scope>
    <source>
        <strain evidence="12">1802A</strain>
    </source>
</reference>
<gene>
    <name evidence="12" type="ORF">X943_003327</name>
</gene>
<comment type="catalytic activity">
    <reaction evidence="10">
        <text>O-phospho-L-threonyl-[protein] + H2O = L-threonyl-[protein] + phosphate</text>
        <dbReference type="Rhea" id="RHEA:47004"/>
        <dbReference type="Rhea" id="RHEA-COMP:11060"/>
        <dbReference type="Rhea" id="RHEA-COMP:11605"/>
        <dbReference type="ChEBI" id="CHEBI:15377"/>
        <dbReference type="ChEBI" id="CHEBI:30013"/>
        <dbReference type="ChEBI" id="CHEBI:43474"/>
        <dbReference type="ChEBI" id="CHEBI:61977"/>
        <dbReference type="EC" id="3.1.3.16"/>
    </reaction>
</comment>
<keyword evidence="5" id="KW-0378">Hydrolase</keyword>
<evidence type="ECO:0000313" key="13">
    <source>
        <dbReference type="Proteomes" id="UP001195914"/>
    </source>
</evidence>
<evidence type="ECO:0000256" key="8">
    <source>
        <dbReference type="ARBA" id="ARBA00023211"/>
    </source>
</evidence>
<evidence type="ECO:0000259" key="11">
    <source>
        <dbReference type="PROSITE" id="PS51746"/>
    </source>
</evidence>
<evidence type="ECO:0000256" key="4">
    <source>
        <dbReference type="ARBA" id="ARBA00022723"/>
    </source>
</evidence>
<protein>
    <recommendedName>
        <fullName evidence="3">protein-serine/threonine phosphatase</fullName>
        <ecNumber evidence="3">3.1.3.16</ecNumber>
    </recommendedName>
</protein>
<evidence type="ECO:0000256" key="5">
    <source>
        <dbReference type="ARBA" id="ARBA00022801"/>
    </source>
</evidence>
<reference evidence="12" key="2">
    <citation type="submission" date="2021-05" db="EMBL/GenBank/DDBJ databases">
        <authorList>
            <person name="Pain A."/>
        </authorList>
    </citation>
    <scope>NUCLEOTIDE SEQUENCE</scope>
    <source>
        <strain evidence="12">1802A</strain>
    </source>
</reference>
<comment type="caution">
    <text evidence="12">The sequence shown here is derived from an EMBL/GenBank/DDBJ whole genome shotgun (WGS) entry which is preliminary data.</text>
</comment>
<dbReference type="CDD" id="cd00143">
    <property type="entry name" value="PP2Cc"/>
    <property type="match status" value="1"/>
</dbReference>
<name>A0AAD9LJH5_BABDI</name>
<dbReference type="PROSITE" id="PS51746">
    <property type="entry name" value="PPM_2"/>
    <property type="match status" value="1"/>
</dbReference>
<evidence type="ECO:0000313" key="12">
    <source>
        <dbReference type="EMBL" id="KAK1937614.1"/>
    </source>
</evidence>
<dbReference type="PANTHER" id="PTHR13832:SF803">
    <property type="entry name" value="PROTEIN PHOSPHATASE 1G"/>
    <property type="match status" value="1"/>
</dbReference>
<dbReference type="EMBL" id="JAHBMH010000033">
    <property type="protein sequence ID" value="KAK1937614.1"/>
    <property type="molecule type" value="Genomic_DNA"/>
</dbReference>